<dbReference type="InterPro" id="IPR010330">
    <property type="entry name" value="CoiA_nuc"/>
</dbReference>
<reference evidence="2 3" key="1">
    <citation type="submission" date="2024-06" db="EMBL/GenBank/DDBJ databases">
        <title>Sorghum-associated microbial communities from plants grown in Nebraska, USA.</title>
        <authorList>
            <person name="Schachtman D."/>
        </authorList>
    </citation>
    <scope>NUCLEOTIDE SEQUENCE [LARGE SCALE GENOMIC DNA]</scope>
    <source>
        <strain evidence="2 3">2857</strain>
    </source>
</reference>
<protein>
    <recommendedName>
        <fullName evidence="1">Competence protein CoiA nuclease-like domain-containing protein</fullName>
    </recommendedName>
</protein>
<keyword evidence="3" id="KW-1185">Reference proteome</keyword>
<evidence type="ECO:0000313" key="3">
    <source>
        <dbReference type="Proteomes" id="UP001549257"/>
    </source>
</evidence>
<dbReference type="Pfam" id="PF06054">
    <property type="entry name" value="CoiA_nuc"/>
    <property type="match status" value="1"/>
</dbReference>
<comment type="caution">
    <text evidence="2">The sequence shown here is derived from an EMBL/GenBank/DDBJ whole genome shotgun (WGS) entry which is preliminary data.</text>
</comment>
<dbReference type="EMBL" id="JBEPSJ010000001">
    <property type="protein sequence ID" value="MET4581591.1"/>
    <property type="molecule type" value="Genomic_DNA"/>
</dbReference>
<feature type="domain" description="Competence protein CoiA nuclease-like" evidence="1">
    <location>
        <begin position="85"/>
        <end position="194"/>
    </location>
</feature>
<dbReference type="Proteomes" id="UP001549257">
    <property type="component" value="Unassembled WGS sequence"/>
</dbReference>
<organism evidence="2 3">
    <name type="scientific">Conyzicola nivalis</name>
    <dbReference type="NCBI Taxonomy" id="1477021"/>
    <lineage>
        <taxon>Bacteria</taxon>
        <taxon>Bacillati</taxon>
        <taxon>Actinomycetota</taxon>
        <taxon>Actinomycetes</taxon>
        <taxon>Micrococcales</taxon>
        <taxon>Microbacteriaceae</taxon>
        <taxon>Conyzicola</taxon>
    </lineage>
</organism>
<sequence length="464" mass="51459">MHTAEELERFQQGETRHLFAAYRDGRPGLYYLEQGSAHSVREYAKANLRCAIASCAAPELTTVGRATRRDGFRHLNDPRLKHGLESDFHIAAKGVIERWAAGQDTTMSARLEQDPDGTRQRRADVLVTWRDESKVAFEPQYSGISLLGWQRRHDWYVDRGIPDVWLFGHGGRQLRTSGAGGLVKLSQVQLAVARTAPVLWINPDQELIATIDVKGSKPWNGREPLRGRLLIIPVDECVLTRRGLEHPAISRCHAEVLAMINEAERRAASHFASPDDFGWTEAAVSSRRDRTVSQQQAWDTGTRVQKGIRVGRSLRGIVAADEGSQPDRPLTSRELAFLWASTAQARAVAGEAGQKWMGSPQGRAVIAKLGPNIASKVFPPVLPLPTNQWQMFVFDRFVLRCPPGAKINLDSAAAEVQRHFAGQELPDTCDLDAALVADAVSEWFQHAAGVLVRRLGPRAFTRGE</sequence>
<name>A0ABV2QKM0_9MICO</name>
<evidence type="ECO:0000259" key="1">
    <source>
        <dbReference type="Pfam" id="PF06054"/>
    </source>
</evidence>
<proteinExistence type="predicted"/>
<accession>A0ABV2QKM0</accession>
<dbReference type="RefSeq" id="WP_354023758.1">
    <property type="nucleotide sequence ID" value="NZ_JBEPSJ010000001.1"/>
</dbReference>
<gene>
    <name evidence="2" type="ORF">ABIE21_001081</name>
</gene>
<evidence type="ECO:0000313" key="2">
    <source>
        <dbReference type="EMBL" id="MET4581591.1"/>
    </source>
</evidence>